<dbReference type="GO" id="GO:0071108">
    <property type="term" value="P:protein K48-linked deubiquitination"/>
    <property type="evidence" value="ECO:0007669"/>
    <property type="project" value="TreeGrafter"/>
</dbReference>
<evidence type="ECO:0000256" key="1">
    <source>
        <dbReference type="ARBA" id="ARBA00000707"/>
    </source>
</evidence>
<evidence type="ECO:0000313" key="11">
    <source>
        <dbReference type="Proteomes" id="UP000729402"/>
    </source>
</evidence>
<evidence type="ECO:0000256" key="2">
    <source>
        <dbReference type="ARBA" id="ARBA00006579"/>
    </source>
</evidence>
<keyword evidence="6" id="KW-0378">Hydrolase</keyword>
<evidence type="ECO:0000259" key="9">
    <source>
        <dbReference type="PROSITE" id="PS50802"/>
    </source>
</evidence>
<dbReference type="PANTHER" id="PTHR12931">
    <property type="entry name" value="UBIQUITIN THIOLESTERASE PROTEIN OTUB"/>
    <property type="match status" value="1"/>
</dbReference>
<evidence type="ECO:0000256" key="5">
    <source>
        <dbReference type="ARBA" id="ARBA00022786"/>
    </source>
</evidence>
<keyword evidence="7" id="KW-0788">Thiol protease</keyword>
<evidence type="ECO:0000256" key="6">
    <source>
        <dbReference type="ARBA" id="ARBA00022801"/>
    </source>
</evidence>
<comment type="similarity">
    <text evidence="2">Belongs to the peptidase C65 family.</text>
</comment>
<dbReference type="AlphaFoldDB" id="A0A8J5WGF6"/>
<dbReference type="FunFam" id="1.20.1300.20:FF:000001">
    <property type="entry name" value="Ubiquitin thioesterase OTUB1"/>
    <property type="match status" value="1"/>
</dbReference>
<feature type="compositionally biased region" description="Basic and acidic residues" evidence="8">
    <location>
        <begin position="19"/>
        <end position="35"/>
    </location>
</feature>
<feature type="domain" description="OTU" evidence="9">
    <location>
        <begin position="192"/>
        <end position="408"/>
    </location>
</feature>
<dbReference type="GO" id="GO:0004843">
    <property type="term" value="F:cysteine-type deubiquitinase activity"/>
    <property type="evidence" value="ECO:0007669"/>
    <property type="project" value="UniProtKB-EC"/>
</dbReference>
<dbReference type="PANTHER" id="PTHR12931:SF15">
    <property type="entry name" value="UBIQUITIN THIOESTERASE OTUBAIN-LIKE"/>
    <property type="match status" value="1"/>
</dbReference>
<keyword evidence="5" id="KW-0833">Ubl conjugation pathway</keyword>
<dbReference type="InterPro" id="IPR019400">
    <property type="entry name" value="Peptidase_C65_otubain"/>
</dbReference>
<proteinExistence type="inferred from homology"/>
<dbReference type="Pfam" id="PF10275">
    <property type="entry name" value="Peptidase_C65"/>
    <property type="match status" value="1"/>
</dbReference>
<evidence type="ECO:0000256" key="7">
    <source>
        <dbReference type="ARBA" id="ARBA00022807"/>
    </source>
</evidence>
<feature type="region of interest" description="Disordered" evidence="8">
    <location>
        <begin position="1"/>
        <end position="82"/>
    </location>
</feature>
<keyword evidence="11" id="KW-1185">Reference proteome</keyword>
<feature type="compositionally biased region" description="Basic and acidic residues" evidence="8">
    <location>
        <begin position="57"/>
        <end position="66"/>
    </location>
</feature>
<keyword evidence="4" id="KW-0645">Protease</keyword>
<dbReference type="InterPro" id="IPR003323">
    <property type="entry name" value="OTU_dom"/>
</dbReference>
<dbReference type="EC" id="3.4.19.12" evidence="3"/>
<dbReference type="OrthoDB" id="18915at2759"/>
<gene>
    <name evidence="10" type="ORF">GUJ93_ZPchr0010g7941</name>
</gene>
<dbReference type="GO" id="GO:0006508">
    <property type="term" value="P:proteolysis"/>
    <property type="evidence" value="ECO:0007669"/>
    <property type="project" value="UniProtKB-KW"/>
</dbReference>
<dbReference type="Proteomes" id="UP000729402">
    <property type="component" value="Unassembled WGS sequence"/>
</dbReference>
<organism evidence="10 11">
    <name type="scientific">Zizania palustris</name>
    <name type="common">Northern wild rice</name>
    <dbReference type="NCBI Taxonomy" id="103762"/>
    <lineage>
        <taxon>Eukaryota</taxon>
        <taxon>Viridiplantae</taxon>
        <taxon>Streptophyta</taxon>
        <taxon>Embryophyta</taxon>
        <taxon>Tracheophyta</taxon>
        <taxon>Spermatophyta</taxon>
        <taxon>Magnoliopsida</taxon>
        <taxon>Liliopsida</taxon>
        <taxon>Poales</taxon>
        <taxon>Poaceae</taxon>
        <taxon>BOP clade</taxon>
        <taxon>Oryzoideae</taxon>
        <taxon>Oryzeae</taxon>
        <taxon>Zizaniinae</taxon>
        <taxon>Zizania</taxon>
    </lineage>
</organism>
<dbReference type="PROSITE" id="PS50802">
    <property type="entry name" value="OTU"/>
    <property type="match status" value="1"/>
</dbReference>
<comment type="caution">
    <text evidence="10">The sequence shown here is derived from an EMBL/GenBank/DDBJ whole genome shotgun (WGS) entry which is preliminary data.</text>
</comment>
<sequence>MKQFLHLPSPAACAEISEEESRHTAERSEKLHRIEVVVSNSGAPRTSPQPTTPHAKLAREAADASARKRKAADGGEAGAGTGADAAAPVLEEAVMGDAPAAAAPAPLVEGGEETNPKPSGGGCSDSVSVELSMGGDYYRSCCGDADLDLGAPEGPKLPYVGDKEPLSTLAAEFQSGSPILQEKIKLLGEHYDALRRTRGDGNCFYRSFMFSYLEHILETQDKAEVERILKKIEQCKKTLQDLGYIEFTFEDFFSIFIDQLESVLQGQEISIGPEELLERTRDQMVSDYVVMFFRFVTSGEIQRRAEFFQPFICGLTNSTVFQFCKASVEPMGEESDHVHIIALSDALGVPIRVMYLDRSSCDAGNISVNHHDFIPDPNSSEGAAAPAAEKPYITLLYRPGHYDILYPK</sequence>
<accession>A0A8J5WGF6</accession>
<feature type="compositionally biased region" description="Polar residues" evidence="8">
    <location>
        <begin position="38"/>
        <end position="49"/>
    </location>
</feature>
<reference evidence="10" key="1">
    <citation type="journal article" date="2021" name="bioRxiv">
        <title>Whole Genome Assembly and Annotation of Northern Wild Rice, Zizania palustris L., Supports a Whole Genome Duplication in the Zizania Genus.</title>
        <authorList>
            <person name="Haas M."/>
            <person name="Kono T."/>
            <person name="Macchietto M."/>
            <person name="Millas R."/>
            <person name="McGilp L."/>
            <person name="Shao M."/>
            <person name="Duquette J."/>
            <person name="Hirsch C.N."/>
            <person name="Kimball J."/>
        </authorList>
    </citation>
    <scope>NUCLEOTIDE SEQUENCE</scope>
    <source>
        <tissue evidence="10">Fresh leaf tissue</tissue>
    </source>
</reference>
<evidence type="ECO:0000313" key="10">
    <source>
        <dbReference type="EMBL" id="KAG8087819.1"/>
    </source>
</evidence>
<protein>
    <recommendedName>
        <fullName evidence="3">ubiquitinyl hydrolase 1</fullName>
        <ecNumber evidence="3">3.4.19.12</ecNumber>
    </recommendedName>
</protein>
<dbReference type="GO" id="GO:0005634">
    <property type="term" value="C:nucleus"/>
    <property type="evidence" value="ECO:0007669"/>
    <property type="project" value="TreeGrafter"/>
</dbReference>
<evidence type="ECO:0000256" key="8">
    <source>
        <dbReference type="SAM" id="MobiDB-lite"/>
    </source>
</evidence>
<evidence type="ECO:0000256" key="4">
    <source>
        <dbReference type="ARBA" id="ARBA00022670"/>
    </source>
</evidence>
<dbReference type="CDD" id="cd22765">
    <property type="entry name" value="AtOTU1-like"/>
    <property type="match status" value="1"/>
</dbReference>
<comment type="catalytic activity">
    <reaction evidence="1">
        <text>Thiol-dependent hydrolysis of ester, thioester, amide, peptide and isopeptide bonds formed by the C-terminal Gly of ubiquitin (a 76-residue protein attached to proteins as an intracellular targeting signal).</text>
        <dbReference type="EC" id="3.4.19.12"/>
    </reaction>
</comment>
<reference evidence="10" key="2">
    <citation type="submission" date="2021-02" db="EMBL/GenBank/DDBJ databases">
        <authorList>
            <person name="Kimball J.A."/>
            <person name="Haas M.W."/>
            <person name="Macchietto M."/>
            <person name="Kono T."/>
            <person name="Duquette J."/>
            <person name="Shao M."/>
        </authorList>
    </citation>
    <scope>NUCLEOTIDE SEQUENCE</scope>
    <source>
        <tissue evidence="10">Fresh leaf tissue</tissue>
    </source>
</reference>
<evidence type="ECO:0000256" key="3">
    <source>
        <dbReference type="ARBA" id="ARBA00012759"/>
    </source>
</evidence>
<dbReference type="EMBL" id="JAAALK010000082">
    <property type="protein sequence ID" value="KAG8087819.1"/>
    <property type="molecule type" value="Genomic_DNA"/>
</dbReference>
<name>A0A8J5WGF6_ZIZPA</name>
<dbReference type="GO" id="GO:0043130">
    <property type="term" value="F:ubiquitin binding"/>
    <property type="evidence" value="ECO:0007669"/>
    <property type="project" value="TreeGrafter"/>
</dbReference>